<keyword evidence="3" id="KW-1185">Reference proteome</keyword>
<keyword evidence="1" id="KW-0472">Membrane</keyword>
<sequence length="351" mass="38748">MDWYVKDLMAYMFGVPREELDSLVEGYQASGGVPDPSGLFRYLSANGRKYRVLWAVFPMGDLISILFAAVFGPDKQMLWRKSSVLPMSSDSGALRLWNRVLELSSGIGVQPDSRVSETDLWSAEQVNRQLMRLWDGWAGMFLTEVEEWLSQQGIEVPDGMVESSELNSRLSVDISKDIRDSVGRSVPLGSVRYAVVSLPELRDMGLEVSSLQSVLDSYVSSAIPSMKQDPQSGGEDAAIPQGVLEVRPCVDPINGVALSLMRPGDPVVVEPAREVELPGTIYMIRLLKNGQYEVHGQFDRDGSFFKFISPGELKIKIPPGVHVEDREGFPVLYAAAAGLLALLAVALYIYR</sequence>
<dbReference type="AlphaFoldDB" id="H0UPH2"/>
<accession>H0UPH2</accession>
<dbReference type="eggNOG" id="ENOG502ZBJ0">
    <property type="taxonomic scope" value="Bacteria"/>
</dbReference>
<name>H0UPH2_9BACT</name>
<reference evidence="2 3" key="1">
    <citation type="submission" date="2011-10" db="EMBL/GenBank/DDBJ databases">
        <title>The Noncontiguous Finished genome of Thermanaerovibrio velox DSM 12556.</title>
        <authorList>
            <consortium name="US DOE Joint Genome Institute (JGI-PGF)"/>
            <person name="Lucas S."/>
            <person name="Copeland A."/>
            <person name="Lapidus A."/>
            <person name="Glavina del Rio T."/>
            <person name="Dalin E."/>
            <person name="Tice H."/>
            <person name="Bruce D."/>
            <person name="Goodwin L."/>
            <person name="Pitluck S."/>
            <person name="Peters L."/>
            <person name="Mikhailova N."/>
            <person name="Teshima H."/>
            <person name="Kyrpides N."/>
            <person name="Mavromatis K."/>
            <person name="Ivanova N."/>
            <person name="Markowitz V."/>
            <person name="Cheng J.-F."/>
            <person name="Hugenholtz P."/>
            <person name="Woyke T."/>
            <person name="Wu D."/>
            <person name="Spring S."/>
            <person name="Brambilla E.-M."/>
            <person name="Klenk H.-P."/>
            <person name="Eisen J.A."/>
        </authorList>
    </citation>
    <scope>NUCLEOTIDE SEQUENCE [LARGE SCALE GENOMIC DNA]</scope>
    <source>
        <strain evidence="2 3">DSM 12556</strain>
    </source>
</reference>
<proteinExistence type="predicted"/>
<organism evidence="2 3">
    <name type="scientific">Thermanaerovibrio velox DSM 12556</name>
    <dbReference type="NCBI Taxonomy" id="926567"/>
    <lineage>
        <taxon>Bacteria</taxon>
        <taxon>Thermotogati</taxon>
        <taxon>Synergistota</taxon>
        <taxon>Synergistia</taxon>
        <taxon>Synergistales</taxon>
        <taxon>Synergistaceae</taxon>
        <taxon>Thermanaerovibrio</taxon>
    </lineage>
</organism>
<evidence type="ECO:0000256" key="1">
    <source>
        <dbReference type="SAM" id="Phobius"/>
    </source>
</evidence>
<dbReference type="EMBL" id="CM001377">
    <property type="protein sequence ID" value="EHM10603.1"/>
    <property type="molecule type" value="Genomic_DNA"/>
</dbReference>
<feature type="transmembrane region" description="Helical" evidence="1">
    <location>
        <begin position="52"/>
        <end position="72"/>
    </location>
</feature>
<keyword evidence="1" id="KW-0812">Transmembrane</keyword>
<feature type="transmembrane region" description="Helical" evidence="1">
    <location>
        <begin position="331"/>
        <end position="350"/>
    </location>
</feature>
<gene>
    <name evidence="2" type="ORF">TheveDRAFT_1485</name>
</gene>
<keyword evidence="1" id="KW-1133">Transmembrane helix</keyword>
<dbReference type="HOGENOM" id="CLU_789706_0_0_0"/>
<dbReference type="Proteomes" id="UP000005730">
    <property type="component" value="Chromosome"/>
</dbReference>
<evidence type="ECO:0000313" key="3">
    <source>
        <dbReference type="Proteomes" id="UP000005730"/>
    </source>
</evidence>
<evidence type="ECO:0000313" key="2">
    <source>
        <dbReference type="EMBL" id="EHM10603.1"/>
    </source>
</evidence>
<protein>
    <submittedName>
        <fullName evidence="2">Uncharacterized protein</fullName>
    </submittedName>
</protein>